<proteinExistence type="predicted"/>
<dbReference type="EMBL" id="FOTS01000082">
    <property type="protein sequence ID" value="SFM34690.1"/>
    <property type="molecule type" value="Genomic_DNA"/>
</dbReference>
<organism evidence="1 2">
    <name type="scientific">Pelosinus propionicus DSM 13327</name>
    <dbReference type="NCBI Taxonomy" id="1123291"/>
    <lineage>
        <taxon>Bacteria</taxon>
        <taxon>Bacillati</taxon>
        <taxon>Bacillota</taxon>
        <taxon>Negativicutes</taxon>
        <taxon>Selenomonadales</taxon>
        <taxon>Sporomusaceae</taxon>
        <taxon>Pelosinus</taxon>
    </lineage>
</organism>
<dbReference type="Proteomes" id="UP000199520">
    <property type="component" value="Unassembled WGS sequence"/>
</dbReference>
<evidence type="ECO:0000313" key="2">
    <source>
        <dbReference type="Proteomes" id="UP000199520"/>
    </source>
</evidence>
<protein>
    <submittedName>
        <fullName evidence="1">Uncharacterized protein</fullName>
    </submittedName>
</protein>
<evidence type="ECO:0000313" key="1">
    <source>
        <dbReference type="EMBL" id="SFM34690.1"/>
    </source>
</evidence>
<dbReference type="STRING" id="1123291.SAMN04490355_108214"/>
<reference evidence="2" key="1">
    <citation type="submission" date="2016-10" db="EMBL/GenBank/DDBJ databases">
        <authorList>
            <person name="Varghese N."/>
            <person name="Submissions S."/>
        </authorList>
    </citation>
    <scope>NUCLEOTIDE SEQUENCE [LARGE SCALE GENOMIC DNA]</scope>
    <source>
        <strain evidence="2">DSM 13327</strain>
    </source>
</reference>
<dbReference type="AlphaFoldDB" id="A0A1I4Q4V9"/>
<sequence length="82" mass="9551">MIVVVLKFNWLGENRNLDFLEARLISVRRNQRRGKRNIMLRIQALFSSGSTKILSRGKVILEIVIKLVELVQKVFDLIDKLS</sequence>
<accession>A0A1I4Q4V9</accession>
<name>A0A1I4Q4V9_9FIRM</name>
<dbReference type="RefSeq" id="WP_090944291.1">
    <property type="nucleotide sequence ID" value="NZ_FOTS01000082.1"/>
</dbReference>
<gene>
    <name evidence="1" type="ORF">SAMN04490355_108214</name>
</gene>
<keyword evidence="2" id="KW-1185">Reference proteome</keyword>